<evidence type="ECO:0000313" key="1">
    <source>
        <dbReference type="EMBL" id="MDM4014993.1"/>
    </source>
</evidence>
<proteinExistence type="predicted"/>
<protein>
    <submittedName>
        <fullName evidence="1">C39 family peptidase</fullName>
    </submittedName>
</protein>
<accession>A0ABT7PF51</accession>
<reference evidence="1 2" key="1">
    <citation type="submission" date="2023-06" db="EMBL/GenBank/DDBJ databases">
        <title>Roseiconus lacunae JC819 isolated from Gulf of Mannar region, Tamil Nadu.</title>
        <authorList>
            <person name="Pk S."/>
            <person name="Ch S."/>
            <person name="Ch V.R."/>
        </authorList>
    </citation>
    <scope>NUCLEOTIDE SEQUENCE [LARGE SCALE GENOMIC DNA]</scope>
    <source>
        <strain evidence="1 2">JC819</strain>
    </source>
</reference>
<gene>
    <name evidence="1" type="ORF">QTN89_06100</name>
</gene>
<dbReference type="EMBL" id="JASZZN010000004">
    <property type="protein sequence ID" value="MDM4014993.1"/>
    <property type="molecule type" value="Genomic_DNA"/>
</dbReference>
<comment type="caution">
    <text evidence="1">The sequence shown here is derived from an EMBL/GenBank/DDBJ whole genome shotgun (WGS) entry which is preliminary data.</text>
</comment>
<dbReference type="Proteomes" id="UP001239462">
    <property type="component" value="Unassembled WGS sequence"/>
</dbReference>
<sequence>MSVSIPIEIFAQPNETACGPSCLDAVYRYWDIPVIGLHPLDSVKQLESGGTLAVQLAIDALQRGMATTITTFNLQLFDPTWFRDQEDSHFADFLIDKLERQFARKANDGCYDLHRFECSTEAYIDYLRLGGRVQMRPLSERLIEAPISKGWPILCGLSATYLYQEAREREGSDSSRRYKSDDVGGYPAGHFVVLCGFDATTAQVQIADPLHDNPLSDCHYYHAPFRQLAAAILLGIVTFDANLLVIVPEGDRL</sequence>
<dbReference type="RefSeq" id="WP_230773407.1">
    <property type="nucleotide sequence ID" value="NZ_JAJMQV010000024.1"/>
</dbReference>
<evidence type="ECO:0000313" key="2">
    <source>
        <dbReference type="Proteomes" id="UP001239462"/>
    </source>
</evidence>
<name>A0ABT7PF51_9BACT</name>
<organism evidence="1 2">
    <name type="scientific">Roseiconus lacunae</name>
    <dbReference type="NCBI Taxonomy" id="2605694"/>
    <lineage>
        <taxon>Bacteria</taxon>
        <taxon>Pseudomonadati</taxon>
        <taxon>Planctomycetota</taxon>
        <taxon>Planctomycetia</taxon>
        <taxon>Pirellulales</taxon>
        <taxon>Pirellulaceae</taxon>
        <taxon>Roseiconus</taxon>
    </lineage>
</organism>
<keyword evidence="2" id="KW-1185">Reference proteome</keyword>